<dbReference type="Proteomes" id="UP000281498">
    <property type="component" value="Unassembled WGS sequence"/>
</dbReference>
<evidence type="ECO:0000256" key="1">
    <source>
        <dbReference type="SAM" id="SignalP"/>
    </source>
</evidence>
<evidence type="ECO:0000313" key="2">
    <source>
        <dbReference type="EMBL" id="RKL65736.1"/>
    </source>
</evidence>
<evidence type="ECO:0000313" key="3">
    <source>
        <dbReference type="Proteomes" id="UP000281498"/>
    </source>
</evidence>
<comment type="caution">
    <text evidence="2">The sequence shown here is derived from an EMBL/GenBank/DDBJ whole genome shotgun (WGS) entry which is preliminary data.</text>
</comment>
<dbReference type="OrthoDB" id="2614098at2"/>
<organism evidence="2 3">
    <name type="scientific">Salipaludibacillus neizhouensis</name>
    <dbReference type="NCBI Taxonomy" id="885475"/>
    <lineage>
        <taxon>Bacteria</taxon>
        <taxon>Bacillati</taxon>
        <taxon>Bacillota</taxon>
        <taxon>Bacilli</taxon>
        <taxon>Bacillales</taxon>
        <taxon>Bacillaceae</taxon>
    </lineage>
</organism>
<accession>A0A3A9KLP6</accession>
<gene>
    <name evidence="2" type="ORF">CR203_18990</name>
</gene>
<protein>
    <submittedName>
        <fullName evidence="2">Uncharacterized protein</fullName>
    </submittedName>
</protein>
<dbReference type="RefSeq" id="WP_110937783.1">
    <property type="nucleotide sequence ID" value="NZ_KZ614147.1"/>
</dbReference>
<dbReference type="AlphaFoldDB" id="A0A3A9KLP6"/>
<dbReference type="PROSITE" id="PS51257">
    <property type="entry name" value="PROKAR_LIPOPROTEIN"/>
    <property type="match status" value="1"/>
</dbReference>
<name>A0A3A9KLP6_9BACI</name>
<keyword evidence="3" id="KW-1185">Reference proteome</keyword>
<feature type="chain" id="PRO_5039168965" evidence="1">
    <location>
        <begin position="19"/>
        <end position="113"/>
    </location>
</feature>
<dbReference type="EMBL" id="PDOE01000012">
    <property type="protein sequence ID" value="RKL65736.1"/>
    <property type="molecule type" value="Genomic_DNA"/>
</dbReference>
<reference evidence="2 3" key="1">
    <citation type="submission" date="2017-10" db="EMBL/GenBank/DDBJ databases">
        <title>Bacillus sp. nov., a halophilic bacterium isolated from a Keqin Lake.</title>
        <authorList>
            <person name="Wang H."/>
        </authorList>
    </citation>
    <scope>NUCLEOTIDE SEQUENCE [LARGE SCALE GENOMIC DNA]</scope>
    <source>
        <strain evidence="2 3">KCTC 13187</strain>
    </source>
</reference>
<feature type="signal peptide" evidence="1">
    <location>
        <begin position="1"/>
        <end position="18"/>
    </location>
</feature>
<keyword evidence="1" id="KW-0732">Signal</keyword>
<proteinExistence type="predicted"/>
<sequence length="113" mass="13141">MKKTLLISFFLLSLVGCSSELSYSEIKLEDTPESVHTFFESVEETNGTHHYTDGEKTYYVMLNGKNVFQGEKAIHFRNFRVDSEAEILKIHFTEEETDDYSNETVNYPPLKFL</sequence>